<dbReference type="STRING" id="161899.CSING_00435"/>
<sequence length="44" mass="4768">MFARVIFTLQPRRAGGRPTVLKEPLRSLTTIAATVAAIVQGPFD</sequence>
<protein>
    <submittedName>
        <fullName evidence="1">Uncharacterized protein</fullName>
    </submittedName>
</protein>
<evidence type="ECO:0000313" key="1">
    <source>
        <dbReference type="EMBL" id="AJI77656.1"/>
    </source>
</evidence>
<accession>A0A0B6F0W6</accession>
<reference evidence="1 2" key="1">
    <citation type="journal article" date="2015" name="Genome Announc.">
        <title>Complete Genome Sequence and Annotation of Corynebacterium singulare DSM 44357, Isolated from a Human Semen Specimen.</title>
        <authorList>
            <person name="Merten M."/>
            <person name="Brinkrolf K."/>
            <person name="Albersmeier A."/>
            <person name="Kutter Y."/>
            <person name="Ruckert C."/>
            <person name="Tauch A."/>
        </authorList>
    </citation>
    <scope>NUCLEOTIDE SEQUENCE [LARGE SCALE GENOMIC DNA]</scope>
    <source>
        <strain evidence="1">IBS B52218</strain>
    </source>
</reference>
<dbReference type="HOGENOM" id="CLU_3215080_0_0_11"/>
<organism evidence="1 2">
    <name type="scientific">Corynebacterium singulare</name>
    <dbReference type="NCBI Taxonomy" id="161899"/>
    <lineage>
        <taxon>Bacteria</taxon>
        <taxon>Bacillati</taxon>
        <taxon>Actinomycetota</taxon>
        <taxon>Actinomycetes</taxon>
        <taxon>Mycobacteriales</taxon>
        <taxon>Corynebacteriaceae</taxon>
        <taxon>Corynebacterium</taxon>
    </lineage>
</organism>
<dbReference type="AlphaFoldDB" id="A0A0B6F0W6"/>
<name>A0A0B6F0W6_9CORY</name>
<dbReference type="Proteomes" id="UP000031890">
    <property type="component" value="Chromosome"/>
</dbReference>
<proteinExistence type="predicted"/>
<evidence type="ECO:0000313" key="2">
    <source>
        <dbReference type="Proteomes" id="UP000031890"/>
    </source>
</evidence>
<dbReference type="KEGG" id="csx:CSING_00435"/>
<gene>
    <name evidence="1" type="ORF">CSING_00435</name>
</gene>
<dbReference type="EMBL" id="CP010827">
    <property type="protein sequence ID" value="AJI77656.1"/>
    <property type="molecule type" value="Genomic_DNA"/>
</dbReference>